<evidence type="ECO:0000259" key="1">
    <source>
        <dbReference type="Pfam" id="PF03819"/>
    </source>
</evidence>
<dbReference type="EMBL" id="BDFE01000017">
    <property type="protein sequence ID" value="GAU09361.1"/>
    <property type="molecule type" value="Genomic_DNA"/>
</dbReference>
<organism evidence="2 3">
    <name type="scientific">Desulfoplanes formicivorans</name>
    <dbReference type="NCBI Taxonomy" id="1592317"/>
    <lineage>
        <taxon>Bacteria</taxon>
        <taxon>Pseudomonadati</taxon>
        <taxon>Thermodesulfobacteriota</taxon>
        <taxon>Desulfovibrionia</taxon>
        <taxon>Desulfovibrionales</taxon>
        <taxon>Desulfoplanaceae</taxon>
        <taxon>Desulfoplanes</taxon>
    </lineage>
</organism>
<dbReference type="InterPro" id="IPR011551">
    <property type="entry name" value="NTP_PyrPHydrolase_MazG"/>
</dbReference>
<name>A0A194AJX7_9BACT</name>
<dbReference type="Pfam" id="PF03819">
    <property type="entry name" value="MazG"/>
    <property type="match status" value="1"/>
</dbReference>
<dbReference type="InterPro" id="IPR004518">
    <property type="entry name" value="MazG-like_dom"/>
</dbReference>
<dbReference type="AlphaFoldDB" id="A0A194AJX7"/>
<dbReference type="GO" id="GO:0046081">
    <property type="term" value="P:dUTP catabolic process"/>
    <property type="evidence" value="ECO:0007669"/>
    <property type="project" value="TreeGrafter"/>
</dbReference>
<dbReference type="RefSeq" id="WP_069859601.1">
    <property type="nucleotide sequence ID" value="NZ_BDFE01000017.1"/>
</dbReference>
<dbReference type="NCBIfam" id="NF007113">
    <property type="entry name" value="PRK09562.1"/>
    <property type="match status" value="1"/>
</dbReference>
<dbReference type="STRING" id="1592317.DPF_2087"/>
<protein>
    <submittedName>
        <fullName evidence="2">Nucleoside triphosphate pyrophosphohydrolase</fullName>
    </submittedName>
</protein>
<dbReference type="Proteomes" id="UP000095200">
    <property type="component" value="Unassembled WGS sequence"/>
</dbReference>
<dbReference type="GO" id="GO:0047429">
    <property type="term" value="F:nucleoside triphosphate diphosphatase activity"/>
    <property type="evidence" value="ECO:0007669"/>
    <property type="project" value="InterPro"/>
</dbReference>
<sequence>METTNTNIQQIIDVIERLVAPDGCPWDRQQTPETLCDYVIEECFELVEAIRDKDIDGIREELGDVFFLLTFIGQWYARAGNFSLDQVWQENAAKMIRRHPHVFADQDITTASQLYANWERIKKQEKADHGDGPQKVFASLPKALPPLLRAYRINSKAARIGFTWDKDEDQETKLREEWQEWLEAKQSGDPRQMEEEFGDYLFALTEYGRRHNLKANTCLSRANKKFLDRFDKLENLAIERGLDISEMSLQEMDQLWDTIKQQEDKSGSD</sequence>
<keyword evidence="3" id="KW-1185">Reference proteome</keyword>
<dbReference type="GO" id="GO:0046052">
    <property type="term" value="P:UTP catabolic process"/>
    <property type="evidence" value="ECO:0007669"/>
    <property type="project" value="TreeGrafter"/>
</dbReference>
<evidence type="ECO:0000313" key="3">
    <source>
        <dbReference type="Proteomes" id="UP000095200"/>
    </source>
</evidence>
<dbReference type="GO" id="GO:0046076">
    <property type="term" value="P:dTTP catabolic process"/>
    <property type="evidence" value="ECO:0007669"/>
    <property type="project" value="TreeGrafter"/>
</dbReference>
<dbReference type="GO" id="GO:0046047">
    <property type="term" value="P:TTP catabolic process"/>
    <property type="evidence" value="ECO:0007669"/>
    <property type="project" value="TreeGrafter"/>
</dbReference>
<dbReference type="InterPro" id="IPR048015">
    <property type="entry name" value="NTP-PPase_MazG-like_N"/>
</dbReference>
<comment type="caution">
    <text evidence="2">The sequence shown here is derived from an EMBL/GenBank/DDBJ whole genome shotgun (WGS) entry which is preliminary data.</text>
</comment>
<keyword evidence="2" id="KW-0378">Hydrolase</keyword>
<proteinExistence type="predicted"/>
<dbReference type="PANTHER" id="PTHR30522">
    <property type="entry name" value="NUCLEOSIDE TRIPHOSPHATE PYROPHOSPHOHYDROLASE"/>
    <property type="match status" value="1"/>
</dbReference>
<dbReference type="Gene3D" id="1.10.287.1080">
    <property type="entry name" value="MazG-like"/>
    <property type="match status" value="2"/>
</dbReference>
<evidence type="ECO:0000313" key="2">
    <source>
        <dbReference type="EMBL" id="GAU09361.1"/>
    </source>
</evidence>
<accession>A0A194AJX7</accession>
<dbReference type="CDD" id="cd11528">
    <property type="entry name" value="NTP-PPase_MazG_Nterm"/>
    <property type="match status" value="1"/>
</dbReference>
<dbReference type="CDD" id="cd11529">
    <property type="entry name" value="NTP-PPase_MazG_Cterm"/>
    <property type="match status" value="1"/>
</dbReference>
<dbReference type="FunFam" id="1.10.287.1080:FF:000001">
    <property type="entry name" value="Nucleoside triphosphate pyrophosphohydrolase"/>
    <property type="match status" value="1"/>
</dbReference>
<feature type="domain" description="NTP pyrophosphohydrolase MazG-like" evidence="1">
    <location>
        <begin position="30"/>
        <end position="103"/>
    </location>
</feature>
<dbReference type="GO" id="GO:0006950">
    <property type="term" value="P:response to stress"/>
    <property type="evidence" value="ECO:0007669"/>
    <property type="project" value="UniProtKB-ARBA"/>
</dbReference>
<dbReference type="OrthoDB" id="9808939at2"/>
<dbReference type="PANTHER" id="PTHR30522:SF0">
    <property type="entry name" value="NUCLEOSIDE TRIPHOSPHATE PYROPHOSPHOHYDROLASE"/>
    <property type="match status" value="1"/>
</dbReference>
<dbReference type="InterPro" id="IPR048011">
    <property type="entry name" value="NTP-PPase_MazG-like_C"/>
</dbReference>
<dbReference type="SUPFAM" id="SSF101386">
    <property type="entry name" value="all-alpha NTP pyrophosphatases"/>
    <property type="match status" value="2"/>
</dbReference>
<gene>
    <name evidence="2" type="ORF">DPF_2087</name>
</gene>
<dbReference type="NCBIfam" id="TIGR00444">
    <property type="entry name" value="mazG"/>
    <property type="match status" value="1"/>
</dbReference>
<dbReference type="GO" id="GO:0006203">
    <property type="term" value="P:dGTP catabolic process"/>
    <property type="evidence" value="ECO:0007669"/>
    <property type="project" value="TreeGrafter"/>
</dbReference>
<dbReference type="GO" id="GO:0046061">
    <property type="term" value="P:dATP catabolic process"/>
    <property type="evidence" value="ECO:0007669"/>
    <property type="project" value="TreeGrafter"/>
</dbReference>
<reference evidence="3" key="1">
    <citation type="submission" date="2016-06" db="EMBL/GenBank/DDBJ databases">
        <title>Draft genome sequence of Desulfoplanes formicivorans strain Pf12B.</title>
        <authorList>
            <person name="Watanabe M."/>
            <person name="Kojima H."/>
            <person name="Fukui M."/>
        </authorList>
    </citation>
    <scope>NUCLEOTIDE SEQUENCE [LARGE SCALE GENOMIC DNA]</scope>
    <source>
        <strain evidence="3">Pf12B</strain>
    </source>
</reference>